<dbReference type="OrthoDB" id="277175at2759"/>
<dbReference type="Pfam" id="PF05773">
    <property type="entry name" value="RWD"/>
    <property type="match status" value="1"/>
</dbReference>
<dbReference type="SMART" id="SM00591">
    <property type="entry name" value="RWD"/>
    <property type="match status" value="1"/>
</dbReference>
<feature type="region of interest" description="Disordered" evidence="1">
    <location>
        <begin position="235"/>
        <end position="258"/>
    </location>
</feature>
<organism evidence="3 4">
    <name type="scientific">Zygosaccharomyces mellis</name>
    <dbReference type="NCBI Taxonomy" id="42258"/>
    <lineage>
        <taxon>Eukaryota</taxon>
        <taxon>Fungi</taxon>
        <taxon>Dikarya</taxon>
        <taxon>Ascomycota</taxon>
        <taxon>Saccharomycotina</taxon>
        <taxon>Saccharomycetes</taxon>
        <taxon>Saccharomycetales</taxon>
        <taxon>Saccharomycetaceae</taxon>
        <taxon>Zygosaccharomyces</taxon>
    </lineage>
</organism>
<dbReference type="Proteomes" id="UP000301737">
    <property type="component" value="Unassembled WGS sequence"/>
</dbReference>
<dbReference type="InterPro" id="IPR040213">
    <property type="entry name" value="GIR2-like"/>
</dbReference>
<dbReference type="PANTHER" id="PTHR12292">
    <property type="entry name" value="RWD DOMAIN-CONTAINING PROTEIN"/>
    <property type="match status" value="1"/>
</dbReference>
<evidence type="ECO:0000259" key="2">
    <source>
        <dbReference type="PROSITE" id="PS50908"/>
    </source>
</evidence>
<name>A0A4C2E9H9_9SACH</name>
<dbReference type="InterPro" id="IPR016135">
    <property type="entry name" value="UBQ-conjugating_enzyme/RWD"/>
</dbReference>
<gene>
    <name evidence="3" type="ORF">ZYGM_001491</name>
</gene>
<dbReference type="AlphaFoldDB" id="A0A4C2E9H9"/>
<keyword evidence="4" id="KW-1185">Reference proteome</keyword>
<evidence type="ECO:0000313" key="3">
    <source>
        <dbReference type="EMBL" id="GCF00881.1"/>
    </source>
</evidence>
<dbReference type="EMBL" id="BIMX01000023">
    <property type="protein sequence ID" value="GCF00881.1"/>
    <property type="molecule type" value="Genomic_DNA"/>
</dbReference>
<proteinExistence type="predicted"/>
<feature type="compositionally biased region" description="Acidic residues" evidence="1">
    <location>
        <begin position="235"/>
        <end position="245"/>
    </location>
</feature>
<protein>
    <recommendedName>
        <fullName evidence="2">RWD domain-containing protein</fullName>
    </recommendedName>
</protein>
<evidence type="ECO:0000313" key="4">
    <source>
        <dbReference type="Proteomes" id="UP000301737"/>
    </source>
</evidence>
<accession>A0A4C2E9H9</accession>
<dbReference type="Gene3D" id="3.10.110.10">
    <property type="entry name" value="Ubiquitin Conjugating Enzyme"/>
    <property type="match status" value="1"/>
</dbReference>
<dbReference type="SUPFAM" id="SSF54495">
    <property type="entry name" value="UBC-like"/>
    <property type="match status" value="1"/>
</dbReference>
<feature type="domain" description="RWD" evidence="2">
    <location>
        <begin position="9"/>
        <end position="158"/>
    </location>
</feature>
<dbReference type="CDD" id="cd23824">
    <property type="entry name" value="RWD_ScGIR2-like"/>
    <property type="match status" value="1"/>
</dbReference>
<comment type="caution">
    <text evidence="3">The sequence shown here is derived from an EMBL/GenBank/DDBJ whole genome shotgun (WGS) entry which is preliminary data.</text>
</comment>
<dbReference type="InterPro" id="IPR006575">
    <property type="entry name" value="RWD_dom"/>
</dbReference>
<evidence type="ECO:0000256" key="1">
    <source>
        <dbReference type="SAM" id="MobiDB-lite"/>
    </source>
</evidence>
<dbReference type="PROSITE" id="PS50908">
    <property type="entry name" value="RWD"/>
    <property type="match status" value="1"/>
</dbReference>
<reference evidence="3 4" key="1">
    <citation type="submission" date="2019-01" db="EMBL/GenBank/DDBJ databases">
        <title>Draft Genome Sequencing of Zygosaccharomyces mellis Ca-7.</title>
        <authorList>
            <person name="Shiwa Y."/>
            <person name="Kanesaki Y."/>
            <person name="Ishige T."/>
            <person name="Mura K."/>
            <person name="Hori T."/>
            <person name="Tamura T."/>
        </authorList>
    </citation>
    <scope>NUCLEOTIDE SEQUENCE [LARGE SCALE GENOMIC DNA]</scope>
    <source>
        <strain evidence="3 4">Ca-7</strain>
    </source>
</reference>
<sequence length="258" mass="30505">MDYQEEQSQELEVLESIYPDELEVIKRKYPDVHFRISLKLELPIEDLSILKKQHSIEVDFHLPANYPEEAPIIALHPVETPLAGYEESTSKEEQEETYDDHGNKIVSHLHDGANEIHFDSYIPELQVQIEEHIKDDMLLGMQMCFALLTSIKDHCESWFQQQFEKLEREHERELQEREKEEQSKFLGTAVTPKSFLEWRAKFRKEFEIDQRDFNRRSLMHHGRLTGRQIFEEGLAGEEEEEDPSVEVDQLGNKLKKSL</sequence>